<dbReference type="PANTHER" id="PTHR30572:SF4">
    <property type="entry name" value="ABC TRANSPORTER PERMEASE YTRF"/>
    <property type="match status" value="1"/>
</dbReference>
<dbReference type="InterPro" id="IPR050250">
    <property type="entry name" value="Macrolide_Exporter_MacB"/>
</dbReference>
<keyword evidence="4" id="KW-0997">Cell inner membrane</keyword>
<keyword evidence="8 13" id="KW-1133">Transmembrane helix</keyword>
<dbReference type="InterPro" id="IPR003838">
    <property type="entry name" value="ABC3_permease_C"/>
</dbReference>
<keyword evidence="2" id="KW-0813">Transport</keyword>
<dbReference type="Pfam" id="PF00005">
    <property type="entry name" value="ABC_tran"/>
    <property type="match status" value="1"/>
</dbReference>
<comment type="similarity">
    <text evidence="11">Belongs to the ABC-4 integral membrane protein family.</text>
</comment>
<dbReference type="Pfam" id="PF02687">
    <property type="entry name" value="FtsX"/>
    <property type="match status" value="1"/>
</dbReference>
<accession>A0A7X5LP01</accession>
<dbReference type="InterPro" id="IPR027417">
    <property type="entry name" value="P-loop_NTPase"/>
</dbReference>
<dbReference type="CDD" id="cd03255">
    <property type="entry name" value="ABC_MJ0796_LolCDE_FtsE"/>
    <property type="match status" value="1"/>
</dbReference>
<dbReference type="SUPFAM" id="SSF52540">
    <property type="entry name" value="P-loop containing nucleoside triphosphate hydrolases"/>
    <property type="match status" value="1"/>
</dbReference>
<feature type="transmembrane region" description="Helical" evidence="13">
    <location>
        <begin position="616"/>
        <end position="640"/>
    </location>
</feature>
<dbReference type="GO" id="GO:0005886">
    <property type="term" value="C:plasma membrane"/>
    <property type="evidence" value="ECO:0007669"/>
    <property type="project" value="UniProtKB-SubCell"/>
</dbReference>
<keyword evidence="7" id="KW-0067">ATP-binding</keyword>
<evidence type="ECO:0000256" key="2">
    <source>
        <dbReference type="ARBA" id="ARBA00022448"/>
    </source>
</evidence>
<keyword evidence="6" id="KW-0547">Nucleotide-binding</keyword>
<sequence>MSLIHLENVSRHYGAQSKAGDFEVTALDKVSLSIEKGEFVAIMGQSGSGKSTLMNILGCLDTPSKGVYRIHGQSVATLNPDQLSALRLKTFGFVFQRYQLLSSLNATENVALPAIYSGTSTDERTQKAQSLLDKLGLSSRKGHKPNELSGGQQQRVSVARALINGAEVILADEPTGALDSTSGEQLLALLRELHAEGVTIILITHDNAVAEHADRQIHLLDGKIVADSKKTQTDHCPSSGVKKSLTDEGNTRANVAIKPYPSISLLSALFMAFSALKMNWFRTLLTLLGIIIGVAAVVTMMAIGEGGKQQVLERIETIGTNLISVRPGGKNMRASGDIASLTLDDANALKGIAGVAYVAPERSARATIRYSENDFSGRITGTTPDYFHVKDWEMAQGVFFTEEDVAAYAPVVVIGNTVAETLFADKYRAVGEYILMKNAFYQVIGVLNSKGASAGGNDMDDEVLIPVTTGRLKVFGRDYLSSITIKAQSTEVATEVRDAVLALLTARHGQEDVMVRTTESLVEAVTETQDTLTWLLASVAAISLFVGGIGVMNIMLVNVSERKREIGLRIATGAKPRDILRQFNIEAWVVCVLGGLFGILLGYIVVLIVSSLNIPVAYTLMPPVLAFVTSLAVGLVFGYAPAQKASRLNPIDALAEE</sequence>
<proteinExistence type="inferred from homology"/>
<dbReference type="EMBL" id="JAAAWN010000029">
    <property type="protein sequence ID" value="NDV92818.1"/>
    <property type="molecule type" value="Genomic_DNA"/>
</dbReference>
<evidence type="ECO:0000256" key="6">
    <source>
        <dbReference type="ARBA" id="ARBA00022741"/>
    </source>
</evidence>
<evidence type="ECO:0000256" key="10">
    <source>
        <dbReference type="ARBA" id="ARBA00023251"/>
    </source>
</evidence>
<reference evidence="15 16" key="1">
    <citation type="submission" date="2020-01" db="EMBL/GenBank/DDBJ databases">
        <authorList>
            <person name="Chen J."/>
            <person name="Zhu S."/>
            <person name="Yang J."/>
        </authorList>
    </citation>
    <scope>NUCLEOTIDE SEQUENCE [LARGE SCALE GENOMIC DNA]</scope>
    <source>
        <strain evidence="15 16">345S023</strain>
    </source>
</reference>
<evidence type="ECO:0000313" key="16">
    <source>
        <dbReference type="Proteomes" id="UP000470213"/>
    </source>
</evidence>
<dbReference type="InterPro" id="IPR017871">
    <property type="entry name" value="ABC_transporter-like_CS"/>
</dbReference>
<evidence type="ECO:0000256" key="12">
    <source>
        <dbReference type="ARBA" id="ARBA00038388"/>
    </source>
</evidence>
<gene>
    <name evidence="15" type="primary">macB</name>
    <name evidence="15" type="ORF">GTH32_16735</name>
</gene>
<keyword evidence="10" id="KW-0046">Antibiotic resistance</keyword>
<protein>
    <submittedName>
        <fullName evidence="15">MacB family efflux pump subunit</fullName>
    </submittedName>
</protein>
<evidence type="ECO:0000313" key="15">
    <source>
        <dbReference type="EMBL" id="NDV92818.1"/>
    </source>
</evidence>
<evidence type="ECO:0000256" key="3">
    <source>
        <dbReference type="ARBA" id="ARBA00022475"/>
    </source>
</evidence>
<dbReference type="GO" id="GO:0005524">
    <property type="term" value="F:ATP binding"/>
    <property type="evidence" value="ECO:0007669"/>
    <property type="project" value="UniProtKB-KW"/>
</dbReference>
<feature type="domain" description="ABC transporter" evidence="14">
    <location>
        <begin position="4"/>
        <end position="246"/>
    </location>
</feature>
<dbReference type="PROSITE" id="PS50893">
    <property type="entry name" value="ABC_TRANSPORTER_2"/>
    <property type="match status" value="1"/>
</dbReference>
<feature type="transmembrane region" description="Helical" evidence="13">
    <location>
        <begin position="283"/>
        <end position="304"/>
    </location>
</feature>
<dbReference type="InterPro" id="IPR003439">
    <property type="entry name" value="ABC_transporter-like_ATP-bd"/>
</dbReference>
<dbReference type="Gene3D" id="3.40.50.300">
    <property type="entry name" value="P-loop containing nucleotide triphosphate hydrolases"/>
    <property type="match status" value="1"/>
</dbReference>
<dbReference type="SMART" id="SM00382">
    <property type="entry name" value="AAA"/>
    <property type="match status" value="1"/>
</dbReference>
<dbReference type="PROSITE" id="PS00211">
    <property type="entry name" value="ABC_TRANSPORTER_1"/>
    <property type="match status" value="1"/>
</dbReference>
<comment type="caution">
    <text evidence="15">The sequence shown here is derived from an EMBL/GenBank/DDBJ whole genome shotgun (WGS) entry which is preliminary data.</text>
</comment>
<dbReference type="GO" id="GO:0022857">
    <property type="term" value="F:transmembrane transporter activity"/>
    <property type="evidence" value="ECO:0007669"/>
    <property type="project" value="UniProtKB-ARBA"/>
</dbReference>
<dbReference type="GO" id="GO:0046677">
    <property type="term" value="P:response to antibiotic"/>
    <property type="evidence" value="ECO:0007669"/>
    <property type="project" value="UniProtKB-KW"/>
</dbReference>
<dbReference type="GO" id="GO:1902495">
    <property type="term" value="C:transmembrane transporter complex"/>
    <property type="evidence" value="ECO:0007669"/>
    <property type="project" value="UniProtKB-ARBA"/>
</dbReference>
<keyword evidence="3" id="KW-1003">Cell membrane</keyword>
<dbReference type="GO" id="GO:0016887">
    <property type="term" value="F:ATP hydrolysis activity"/>
    <property type="evidence" value="ECO:0007669"/>
    <property type="project" value="InterPro"/>
</dbReference>
<evidence type="ECO:0000256" key="11">
    <source>
        <dbReference type="ARBA" id="ARBA00038076"/>
    </source>
</evidence>
<evidence type="ECO:0000256" key="4">
    <source>
        <dbReference type="ARBA" id="ARBA00022519"/>
    </source>
</evidence>
<dbReference type="AlphaFoldDB" id="A0A7X5LP01"/>
<feature type="transmembrane region" description="Helical" evidence="13">
    <location>
        <begin position="587"/>
        <end position="610"/>
    </location>
</feature>
<dbReference type="InterPro" id="IPR017911">
    <property type="entry name" value="MacB-like_ATP-bd"/>
</dbReference>
<dbReference type="PANTHER" id="PTHR30572">
    <property type="entry name" value="MEMBRANE COMPONENT OF TRANSPORTER-RELATED"/>
    <property type="match status" value="1"/>
</dbReference>
<evidence type="ECO:0000256" key="8">
    <source>
        <dbReference type="ARBA" id="ARBA00022989"/>
    </source>
</evidence>
<feature type="transmembrane region" description="Helical" evidence="13">
    <location>
        <begin position="534"/>
        <end position="559"/>
    </location>
</feature>
<keyword evidence="16" id="KW-1185">Reference proteome</keyword>
<dbReference type="FunFam" id="3.40.50.300:FF:000032">
    <property type="entry name" value="Export ABC transporter ATP-binding protein"/>
    <property type="match status" value="1"/>
</dbReference>
<evidence type="ECO:0000256" key="9">
    <source>
        <dbReference type="ARBA" id="ARBA00023136"/>
    </source>
</evidence>
<dbReference type="RefSeq" id="WP_163087893.1">
    <property type="nucleotide sequence ID" value="NZ_JAAAWN010000029.1"/>
</dbReference>
<keyword evidence="5 13" id="KW-0812">Transmembrane</keyword>
<organism evidence="15 16">
    <name type="scientific">Alteromonas profundi</name>
    <dbReference type="NCBI Taxonomy" id="2696062"/>
    <lineage>
        <taxon>Bacteria</taxon>
        <taxon>Pseudomonadati</taxon>
        <taxon>Pseudomonadota</taxon>
        <taxon>Gammaproteobacteria</taxon>
        <taxon>Alteromonadales</taxon>
        <taxon>Alteromonadaceae</taxon>
        <taxon>Alteromonas/Salinimonas group</taxon>
        <taxon>Alteromonas</taxon>
    </lineage>
</organism>
<dbReference type="InterPro" id="IPR025857">
    <property type="entry name" value="MacB_PCD"/>
</dbReference>
<evidence type="ECO:0000256" key="13">
    <source>
        <dbReference type="SAM" id="Phobius"/>
    </source>
</evidence>
<dbReference type="Proteomes" id="UP000470213">
    <property type="component" value="Unassembled WGS sequence"/>
</dbReference>
<dbReference type="Pfam" id="PF12704">
    <property type="entry name" value="MacB_PCD"/>
    <property type="match status" value="1"/>
</dbReference>
<dbReference type="InterPro" id="IPR003593">
    <property type="entry name" value="AAA+_ATPase"/>
</dbReference>
<evidence type="ECO:0000256" key="5">
    <source>
        <dbReference type="ARBA" id="ARBA00022692"/>
    </source>
</evidence>
<keyword evidence="9 13" id="KW-0472">Membrane</keyword>
<comment type="similarity">
    <text evidence="12">Belongs to the ABC transporter superfamily. Macrolide exporter (TC 3.A.1.122) family.</text>
</comment>
<name>A0A7X5LP01_9ALTE</name>
<evidence type="ECO:0000259" key="14">
    <source>
        <dbReference type="PROSITE" id="PS50893"/>
    </source>
</evidence>
<evidence type="ECO:0000256" key="7">
    <source>
        <dbReference type="ARBA" id="ARBA00022840"/>
    </source>
</evidence>
<evidence type="ECO:0000256" key="1">
    <source>
        <dbReference type="ARBA" id="ARBA00004429"/>
    </source>
</evidence>
<comment type="subcellular location">
    <subcellularLocation>
        <location evidence="1">Cell inner membrane</location>
        <topology evidence="1">Multi-pass membrane protein</topology>
    </subcellularLocation>
</comment>